<protein>
    <recommendedName>
        <fullName evidence="3">Copper-sensing transcriptional repressor CsoR</fullName>
    </recommendedName>
</protein>
<gene>
    <name evidence="1" type="ORF">UT40_C0008G0015</name>
</gene>
<evidence type="ECO:0000313" key="1">
    <source>
        <dbReference type="EMBL" id="KKR13891.1"/>
    </source>
</evidence>
<dbReference type="InterPro" id="IPR003735">
    <property type="entry name" value="Metal_Tscrpt_repr"/>
</dbReference>
<dbReference type="AlphaFoldDB" id="A0A0G0NM48"/>
<name>A0A0G0NM48_9BACT</name>
<proteinExistence type="predicted"/>
<reference evidence="1 2" key="1">
    <citation type="journal article" date="2015" name="Nature">
        <title>rRNA introns, odd ribosomes, and small enigmatic genomes across a large radiation of phyla.</title>
        <authorList>
            <person name="Brown C.T."/>
            <person name="Hug L.A."/>
            <person name="Thomas B.C."/>
            <person name="Sharon I."/>
            <person name="Castelle C.J."/>
            <person name="Singh A."/>
            <person name="Wilkins M.J."/>
            <person name="Williams K.H."/>
            <person name="Banfield J.F."/>
        </authorList>
    </citation>
    <scope>NUCLEOTIDE SEQUENCE [LARGE SCALE GENOMIC DNA]</scope>
</reference>
<organism evidence="1 2">
    <name type="scientific">Candidatus Woesebacteria bacterium GW2011_GWA1_39_21b</name>
    <dbReference type="NCBI Taxonomy" id="1618551"/>
    <lineage>
        <taxon>Bacteria</taxon>
        <taxon>Candidatus Woeseibacteriota</taxon>
    </lineage>
</organism>
<dbReference type="Proteomes" id="UP000034690">
    <property type="component" value="Unassembled WGS sequence"/>
</dbReference>
<dbReference type="GO" id="GO:0003677">
    <property type="term" value="F:DNA binding"/>
    <property type="evidence" value="ECO:0007669"/>
    <property type="project" value="InterPro"/>
</dbReference>
<evidence type="ECO:0000313" key="2">
    <source>
        <dbReference type="Proteomes" id="UP000034690"/>
    </source>
</evidence>
<dbReference type="PANTHER" id="PTHR33677">
    <property type="entry name" value="TRANSCRIPTIONAL REPRESSOR FRMR-RELATED"/>
    <property type="match status" value="1"/>
</dbReference>
<dbReference type="Pfam" id="PF02583">
    <property type="entry name" value="Trns_repr_metal"/>
    <property type="match status" value="1"/>
</dbReference>
<evidence type="ECO:0008006" key="3">
    <source>
        <dbReference type="Google" id="ProtNLM"/>
    </source>
</evidence>
<sequence>MNTKLYSREPEKSKILHRLKIAQGHLDKVVKMVEDDSYCIEVIHQSQAIQSALKKVDEAVLHNHLQCCVLDKVREGVADDKKLIAEVMNVFQKSEN</sequence>
<comment type="caution">
    <text evidence="1">The sequence shown here is derived from an EMBL/GenBank/DDBJ whole genome shotgun (WGS) entry which is preliminary data.</text>
</comment>
<dbReference type="GO" id="GO:0046872">
    <property type="term" value="F:metal ion binding"/>
    <property type="evidence" value="ECO:0007669"/>
    <property type="project" value="InterPro"/>
</dbReference>
<dbReference type="Gene3D" id="1.20.58.1000">
    <property type="entry name" value="Metal-sensitive repressor, helix protomer"/>
    <property type="match status" value="1"/>
</dbReference>
<dbReference type="PANTHER" id="PTHR33677:SF3">
    <property type="entry name" value="COPPER-SENSING TRANSCRIPTIONAL REPRESSOR RICR"/>
    <property type="match status" value="1"/>
</dbReference>
<dbReference type="EMBL" id="LBWQ01000008">
    <property type="protein sequence ID" value="KKR13891.1"/>
    <property type="molecule type" value="Genomic_DNA"/>
</dbReference>
<dbReference type="InterPro" id="IPR038390">
    <property type="entry name" value="Metal_Tscrpt_repr_sf"/>
</dbReference>
<dbReference type="GO" id="GO:0045892">
    <property type="term" value="P:negative regulation of DNA-templated transcription"/>
    <property type="evidence" value="ECO:0007669"/>
    <property type="project" value="UniProtKB-ARBA"/>
</dbReference>
<accession>A0A0G0NM48</accession>